<dbReference type="Gene3D" id="3.90.640.20">
    <property type="entry name" value="Heat-shock cognate protein, ATPase"/>
    <property type="match status" value="1"/>
</dbReference>
<evidence type="ECO:0000313" key="3">
    <source>
        <dbReference type="EMBL" id="MFD2600811.1"/>
    </source>
</evidence>
<dbReference type="Pfam" id="PF11738">
    <property type="entry name" value="DUF3298"/>
    <property type="match status" value="1"/>
</dbReference>
<dbReference type="PROSITE" id="PS51257">
    <property type="entry name" value="PROKAR_LIPOPROTEIN"/>
    <property type="match status" value="1"/>
</dbReference>
<keyword evidence="4" id="KW-1185">Reference proteome</keyword>
<protein>
    <submittedName>
        <fullName evidence="3">PdaC/SigV domain-containing protein</fullName>
    </submittedName>
</protein>
<dbReference type="Pfam" id="PF13739">
    <property type="entry name" value="PdaC"/>
    <property type="match status" value="1"/>
</dbReference>
<accession>A0ABW5NNZ2</accession>
<name>A0ABW5NNZ2_9FLAO</name>
<dbReference type="RefSeq" id="WP_379819483.1">
    <property type="nucleotide sequence ID" value="NZ_JBHUMD010000003.1"/>
</dbReference>
<dbReference type="InterPro" id="IPR021729">
    <property type="entry name" value="DUF3298"/>
</dbReference>
<reference evidence="4" key="1">
    <citation type="journal article" date="2019" name="Int. J. Syst. Evol. Microbiol.">
        <title>The Global Catalogue of Microorganisms (GCM) 10K type strain sequencing project: providing services to taxonomists for standard genome sequencing and annotation.</title>
        <authorList>
            <consortium name="The Broad Institute Genomics Platform"/>
            <consortium name="The Broad Institute Genome Sequencing Center for Infectious Disease"/>
            <person name="Wu L."/>
            <person name="Ma J."/>
        </authorList>
    </citation>
    <scope>NUCLEOTIDE SEQUENCE [LARGE SCALE GENOMIC DNA]</scope>
    <source>
        <strain evidence="4">KCTC 42107</strain>
    </source>
</reference>
<feature type="domain" description="Deacetylase PdaC" evidence="2">
    <location>
        <begin position="60"/>
        <end position="162"/>
    </location>
</feature>
<evidence type="ECO:0000259" key="2">
    <source>
        <dbReference type="Pfam" id="PF13739"/>
    </source>
</evidence>
<proteinExistence type="predicted"/>
<dbReference type="EMBL" id="JBHUMD010000003">
    <property type="protein sequence ID" value="MFD2600811.1"/>
    <property type="molecule type" value="Genomic_DNA"/>
</dbReference>
<dbReference type="InterPro" id="IPR025303">
    <property type="entry name" value="PdaC"/>
</dbReference>
<dbReference type="Proteomes" id="UP001597480">
    <property type="component" value="Unassembled WGS sequence"/>
</dbReference>
<evidence type="ECO:0000313" key="4">
    <source>
        <dbReference type="Proteomes" id="UP001597480"/>
    </source>
</evidence>
<sequence>MKQITIIALALLLFTACKKETEKTEETNITVVDSASATKDAIAFAPKKYSKESKLGCRDTLCTYVRISVPEASGIQVVSDSINNKLFHVARSIVYFGEKPTKAKSYQELMDSFIASYEELRKDFSESFPWESKVKATVDYQSDSIINIKVNSYMFTGGAHGYEGNRSLIFNAKTGRSLTYDNIFKDKKAFTAFAEKKFRAKYKIPAGKSINITGLMFENDKFILPQNIFFTKEGLQLFYNPYEVGSFADGAKEILIPYSEADAYLKVK</sequence>
<feature type="domain" description="DUF3298" evidence="1">
    <location>
        <begin position="181"/>
        <end position="259"/>
    </location>
</feature>
<dbReference type="InterPro" id="IPR037126">
    <property type="entry name" value="PdaC/RsiV-like_sf"/>
</dbReference>
<evidence type="ECO:0000259" key="1">
    <source>
        <dbReference type="Pfam" id="PF11738"/>
    </source>
</evidence>
<gene>
    <name evidence="3" type="ORF">ACFSR3_01970</name>
</gene>
<comment type="caution">
    <text evidence="3">The sequence shown here is derived from an EMBL/GenBank/DDBJ whole genome shotgun (WGS) entry which is preliminary data.</text>
</comment>
<organism evidence="3 4">
    <name type="scientific">Flavobacterium suzhouense</name>
    <dbReference type="NCBI Taxonomy" id="1529638"/>
    <lineage>
        <taxon>Bacteria</taxon>
        <taxon>Pseudomonadati</taxon>
        <taxon>Bacteroidota</taxon>
        <taxon>Flavobacteriia</taxon>
        <taxon>Flavobacteriales</taxon>
        <taxon>Flavobacteriaceae</taxon>
        <taxon>Flavobacterium</taxon>
    </lineage>
</organism>
<dbReference type="Gene3D" id="3.30.565.40">
    <property type="entry name" value="Fervidobacterium nodosum Rt17-B1 like"/>
    <property type="match status" value="1"/>
</dbReference>